<dbReference type="GO" id="GO:0008251">
    <property type="term" value="F:tRNA-specific adenosine deaminase activity"/>
    <property type="evidence" value="ECO:0007669"/>
    <property type="project" value="TreeGrafter"/>
</dbReference>
<dbReference type="Proteomes" id="UP001176961">
    <property type="component" value="Unassembled WGS sequence"/>
</dbReference>
<organism evidence="2 3">
    <name type="scientific">Cylicocyclus nassatus</name>
    <name type="common">Nematode worm</name>
    <dbReference type="NCBI Taxonomy" id="53992"/>
    <lineage>
        <taxon>Eukaryota</taxon>
        <taxon>Metazoa</taxon>
        <taxon>Ecdysozoa</taxon>
        <taxon>Nematoda</taxon>
        <taxon>Chromadorea</taxon>
        <taxon>Rhabditida</taxon>
        <taxon>Rhabditina</taxon>
        <taxon>Rhabditomorpha</taxon>
        <taxon>Strongyloidea</taxon>
        <taxon>Strongylidae</taxon>
        <taxon>Cylicocyclus</taxon>
    </lineage>
</organism>
<dbReference type="PROSITE" id="PS50141">
    <property type="entry name" value="A_DEAMIN_EDITASE"/>
    <property type="match status" value="1"/>
</dbReference>
<dbReference type="GO" id="GO:0003725">
    <property type="term" value="F:double-stranded RNA binding"/>
    <property type="evidence" value="ECO:0007669"/>
    <property type="project" value="TreeGrafter"/>
</dbReference>
<accession>A0AA36GW17</accession>
<protein>
    <recommendedName>
        <fullName evidence="1">A to I editase domain-containing protein</fullName>
    </recommendedName>
</protein>
<sequence>MTVAQATAAAANSAEDFPEDVKEMMARTRKNPISLFLEMYMQIFKESPKVFVQLIPGETKGAFMFAASVRIGDIEVTGFPHRTKKVAKMDCFVKGIKILCEQFSMEIAKGSMDIEFKQETTFFELLRKHTYSKFYKLSSSQPESILSDKVIASIFLVTRTSQNSSANIISLATGNKGLRGDCLSLHGCSVNDCHAEVIARRGLLRFLYAQVLLYAKDPSKSIFVKNNSTGKLALRKGLSFHMFVNTAPCGDARVYSLNDVTLTNAKEAETNSLLRFKVENGMGTVLGRFPETLVPQTIDGVMGGERLRTMSCSDKMLRWNVLGLQGGLLSLFIDPIYLSSLAVADKSDTKRLERALYQRIDGFKPSAPFHLNKLLIGKCQDEPNTREATTGSPISVNWNLADNSVEVLRTSLGLIDVPSAEKQVSRLSKKDMSMLFKKVCEAVGSPVPNGFTYENLKVHCKPHYQAKLALEAWLREHKLGMWQSKPEEVSMFTV</sequence>
<dbReference type="PANTHER" id="PTHR10910">
    <property type="entry name" value="EUKARYOTE SPECIFIC DSRNA BINDING PROTEIN"/>
    <property type="match status" value="1"/>
</dbReference>
<dbReference type="SUPFAM" id="SSF54768">
    <property type="entry name" value="dsRNA-binding domain-like"/>
    <property type="match status" value="1"/>
</dbReference>
<dbReference type="PANTHER" id="PTHR10910:SF62">
    <property type="entry name" value="AT07585P-RELATED"/>
    <property type="match status" value="1"/>
</dbReference>
<dbReference type="AlphaFoldDB" id="A0AA36GW17"/>
<dbReference type="GO" id="GO:0003726">
    <property type="term" value="F:double-stranded RNA adenosine deaminase activity"/>
    <property type="evidence" value="ECO:0007669"/>
    <property type="project" value="TreeGrafter"/>
</dbReference>
<gene>
    <name evidence="2" type="ORF">CYNAS_LOCUS11351</name>
</gene>
<dbReference type="GO" id="GO:0005730">
    <property type="term" value="C:nucleolus"/>
    <property type="evidence" value="ECO:0007669"/>
    <property type="project" value="TreeGrafter"/>
</dbReference>
<reference evidence="2" key="1">
    <citation type="submission" date="2023-07" db="EMBL/GenBank/DDBJ databases">
        <authorList>
            <consortium name="CYATHOMIX"/>
        </authorList>
    </citation>
    <scope>NUCLEOTIDE SEQUENCE</scope>
    <source>
        <strain evidence="2">N/A</strain>
    </source>
</reference>
<dbReference type="GO" id="GO:0005737">
    <property type="term" value="C:cytoplasm"/>
    <property type="evidence" value="ECO:0007669"/>
    <property type="project" value="TreeGrafter"/>
</dbReference>
<evidence type="ECO:0000259" key="1">
    <source>
        <dbReference type="PROSITE" id="PS50141"/>
    </source>
</evidence>
<dbReference type="EMBL" id="CATQJL010000223">
    <property type="protein sequence ID" value="CAJ0599368.1"/>
    <property type="molecule type" value="Genomic_DNA"/>
</dbReference>
<proteinExistence type="predicted"/>
<feature type="domain" description="A to I editase" evidence="1">
    <location>
        <begin position="170"/>
        <end position="492"/>
    </location>
</feature>
<evidence type="ECO:0000313" key="2">
    <source>
        <dbReference type="EMBL" id="CAJ0599368.1"/>
    </source>
</evidence>
<comment type="caution">
    <text evidence="2">The sequence shown here is derived from an EMBL/GenBank/DDBJ whole genome shotgun (WGS) entry which is preliminary data.</text>
</comment>
<name>A0AA36GW17_CYLNA</name>
<keyword evidence="3" id="KW-1185">Reference proteome</keyword>
<dbReference type="Pfam" id="PF02137">
    <property type="entry name" value="A_deamin"/>
    <property type="match status" value="1"/>
</dbReference>
<dbReference type="InterPro" id="IPR002466">
    <property type="entry name" value="A_deamin"/>
</dbReference>
<dbReference type="GO" id="GO:0006396">
    <property type="term" value="P:RNA processing"/>
    <property type="evidence" value="ECO:0007669"/>
    <property type="project" value="InterPro"/>
</dbReference>
<dbReference type="SMART" id="SM00552">
    <property type="entry name" value="ADEAMc"/>
    <property type="match status" value="1"/>
</dbReference>
<dbReference type="GO" id="GO:0006382">
    <property type="term" value="P:adenosine to inosine editing"/>
    <property type="evidence" value="ECO:0007669"/>
    <property type="project" value="TreeGrafter"/>
</dbReference>
<evidence type="ECO:0000313" key="3">
    <source>
        <dbReference type="Proteomes" id="UP001176961"/>
    </source>
</evidence>